<dbReference type="PANTHER" id="PTHR16277:SF7">
    <property type="entry name" value="RE12330P"/>
    <property type="match status" value="1"/>
</dbReference>
<name>A0A0P5X6R9_9CRUS</name>
<dbReference type="PANTHER" id="PTHR16277">
    <property type="entry name" value="CELL DIVISION CYCLE ASSOCIATED PROTEIN 4/SERTA DOMAIN-CONTAINING PROTEIN 2"/>
    <property type="match status" value="1"/>
</dbReference>
<keyword evidence="3" id="KW-1185">Reference proteome</keyword>
<protein>
    <submittedName>
        <fullName evidence="2">Uncharacterized protein</fullName>
    </submittedName>
</protein>
<dbReference type="AlphaFoldDB" id="A0A0P5X6R9"/>
<proteinExistence type="predicted"/>
<dbReference type="InterPro" id="IPR052262">
    <property type="entry name" value="E2F-SERTA_domain_protein"/>
</dbReference>
<sequence>MKGFADKMTDHQVLTNTTSTTSPTMGLQAHPCSNKRTIEGLEEPAGRTQQNHNHHYNNNNNNNQQVYQLHGGPRAAKQQCTIRVGLEAPDHLTTLVPSNCNPGTESVTNNNNSWYRDVQQQHAPDYETYVNGFTAAEVRASTPYSTSSTYYSSTSTHSTENVAVPAVEYSSYANNGSNNVQYSSQNVYQNLTSMLPVANGSGESLADRFERVCSSPRPYVQYSGREEPAGYHYGTNNESRSDERYWTFGYTAACPRKTGPAGYAKCNSNYNGYNGENGFGHHKATANGYQQQQQLVGGGQTIQRDENGKSYLELGAKAAVQPDWNRPQMWPANNNGQQQQHYAVAPPTPLVKSCSKCGHVLLNPARSLPQPCYRHQRLSVLSLSMLKLNRYRQCSDPSLHRSVLICNTLRHIEDEMEREGPTETSSAPTSSSSTANSCDTCCCSHCGTVFNKPDNYGNDNSTANNANNSVGVYDTTPETNFINAGEYGGSQSSATTAAATTTTTIAASTKSNSVVVQADEDDSGFGDEDSRDIDWSSVFSMSTASGFDASPGNSSSSDSYLCDSNSSDPSLFAGAELVSELGLSNWKTSHCGSATNGHSGGATSWTSDSSDFSGVRWKSELGDELEGFVHILVGS</sequence>
<feature type="region of interest" description="Disordered" evidence="1">
    <location>
        <begin position="415"/>
        <end position="435"/>
    </location>
</feature>
<evidence type="ECO:0000313" key="2">
    <source>
        <dbReference type="EMBL" id="KZS06924.1"/>
    </source>
</evidence>
<dbReference type="PROSITE" id="PS51053">
    <property type="entry name" value="SERTA"/>
    <property type="match status" value="1"/>
</dbReference>
<accession>A0A0P5X6R9</accession>
<evidence type="ECO:0000256" key="1">
    <source>
        <dbReference type="SAM" id="MobiDB-lite"/>
    </source>
</evidence>
<dbReference type="Proteomes" id="UP000076858">
    <property type="component" value="Unassembled WGS sequence"/>
</dbReference>
<gene>
    <name evidence="2" type="ORF">APZ42_029467</name>
</gene>
<dbReference type="GO" id="GO:0005634">
    <property type="term" value="C:nucleus"/>
    <property type="evidence" value="ECO:0007669"/>
    <property type="project" value="TreeGrafter"/>
</dbReference>
<feature type="region of interest" description="Disordered" evidence="1">
    <location>
        <begin position="1"/>
        <end position="31"/>
    </location>
</feature>
<dbReference type="STRING" id="35525.A0A0P5X6R9"/>
<feature type="compositionally biased region" description="Basic and acidic residues" evidence="1">
    <location>
        <begin position="1"/>
        <end position="10"/>
    </location>
</feature>
<dbReference type="EMBL" id="LRGB01002580">
    <property type="protein sequence ID" value="KZS06924.1"/>
    <property type="molecule type" value="Genomic_DNA"/>
</dbReference>
<evidence type="ECO:0000313" key="3">
    <source>
        <dbReference type="Proteomes" id="UP000076858"/>
    </source>
</evidence>
<feature type="compositionally biased region" description="Low complexity" evidence="1">
    <location>
        <begin position="15"/>
        <end position="24"/>
    </location>
</feature>
<feature type="compositionally biased region" description="Low complexity" evidence="1">
    <location>
        <begin position="424"/>
        <end position="435"/>
    </location>
</feature>
<dbReference type="OrthoDB" id="8735401at2759"/>
<comment type="caution">
    <text evidence="2">The sequence shown here is derived from an EMBL/GenBank/DDBJ whole genome shotgun (WGS) entry which is preliminary data.</text>
</comment>
<dbReference type="InterPro" id="IPR009263">
    <property type="entry name" value="SERTA_dom"/>
</dbReference>
<reference evidence="2 3" key="1">
    <citation type="submission" date="2016-03" db="EMBL/GenBank/DDBJ databases">
        <title>EvidentialGene: Evidence-directed Construction of Genes on Genomes.</title>
        <authorList>
            <person name="Gilbert D.G."/>
            <person name="Choi J.-H."/>
            <person name="Mockaitis K."/>
            <person name="Colbourne J."/>
            <person name="Pfrender M."/>
        </authorList>
    </citation>
    <scope>NUCLEOTIDE SEQUENCE [LARGE SCALE GENOMIC DNA]</scope>
    <source>
        <strain evidence="2 3">Xinb3</strain>
        <tissue evidence="2">Complete organism</tissue>
    </source>
</reference>
<organism evidence="2 3">
    <name type="scientific">Daphnia magna</name>
    <dbReference type="NCBI Taxonomy" id="35525"/>
    <lineage>
        <taxon>Eukaryota</taxon>
        <taxon>Metazoa</taxon>
        <taxon>Ecdysozoa</taxon>
        <taxon>Arthropoda</taxon>
        <taxon>Crustacea</taxon>
        <taxon>Branchiopoda</taxon>
        <taxon>Diplostraca</taxon>
        <taxon>Cladocera</taxon>
        <taxon>Anomopoda</taxon>
        <taxon>Daphniidae</taxon>
        <taxon>Daphnia</taxon>
    </lineage>
</organism>
<dbReference type="Pfam" id="PF06031">
    <property type="entry name" value="SERTA"/>
    <property type="match status" value="1"/>
</dbReference>